<keyword evidence="1" id="KW-0472">Membrane</keyword>
<feature type="domain" description="VanZ-like" evidence="2">
    <location>
        <begin position="43"/>
        <end position="166"/>
    </location>
</feature>
<sequence length="177" mass="20005">MQNSIQQYVPFLILLFLVIISIVRIIGHNPKLVNTIVFGSLGVYLICVFWLIFTPGLYYLGDTYYMRYFWFGTAKIVYVPAGLTSEGSIMNMIMTLPAGVYLRLLLPNKVNKIPIVFMLAISIGLFNEGGQFILDLLVNIQRTVDITDVITNSIGVILGWGIAFLIRLKHVDLWKKG</sequence>
<evidence type="ECO:0000313" key="4">
    <source>
        <dbReference type="Proteomes" id="UP000005444"/>
    </source>
</evidence>
<dbReference type="KEGG" id="pce:PECL_1249"/>
<accession>G8PDZ6</accession>
<feature type="transmembrane region" description="Helical" evidence="1">
    <location>
        <begin position="7"/>
        <end position="26"/>
    </location>
</feature>
<dbReference type="HOGENOM" id="CLU_077618_8_0_9"/>
<evidence type="ECO:0000256" key="1">
    <source>
        <dbReference type="SAM" id="Phobius"/>
    </source>
</evidence>
<keyword evidence="1" id="KW-0812">Transmembrane</keyword>
<keyword evidence="1" id="KW-1133">Transmembrane helix</keyword>
<organism evidence="3 4">
    <name type="scientific">Pediococcus claussenii (strain ATCC BAA-344 / DSM 14800 / JCM 18046 / KCTC 3811 / LMG 21948 / P06)</name>
    <dbReference type="NCBI Taxonomy" id="701521"/>
    <lineage>
        <taxon>Bacteria</taxon>
        <taxon>Bacillati</taxon>
        <taxon>Bacillota</taxon>
        <taxon>Bacilli</taxon>
        <taxon>Lactobacillales</taxon>
        <taxon>Lactobacillaceae</taxon>
        <taxon>Pediococcus</taxon>
    </lineage>
</organism>
<dbReference type="PANTHER" id="PTHR36834:SF2">
    <property type="entry name" value="MEMBRANE PROTEIN"/>
    <property type="match status" value="1"/>
</dbReference>
<dbReference type="EMBL" id="CP003137">
    <property type="protein sequence ID" value="AEV95481.1"/>
    <property type="molecule type" value="Genomic_DNA"/>
</dbReference>
<gene>
    <name evidence="3" type="ordered locus">PECL_1249</name>
</gene>
<evidence type="ECO:0000259" key="2">
    <source>
        <dbReference type="Pfam" id="PF04892"/>
    </source>
</evidence>
<dbReference type="RefSeq" id="WP_014215677.1">
    <property type="nucleotide sequence ID" value="NC_016605.1"/>
</dbReference>
<dbReference type="InterPro" id="IPR053150">
    <property type="entry name" value="Teicoplanin_resist-assoc"/>
</dbReference>
<reference evidence="3 4" key="1">
    <citation type="journal article" date="2012" name="J. Bacteriol.">
        <title>Complete Genome Sequence of the Beer Spoilage Organism Pediococcus claussenii ATCC BAA-344T.</title>
        <authorList>
            <person name="Pittet V."/>
            <person name="Abegunde T."/>
            <person name="Marfleet T."/>
            <person name="Haakensen M."/>
            <person name="Morrow K."/>
            <person name="Jayaprakash T."/>
            <person name="Schroeder K."/>
            <person name="Trost B."/>
            <person name="Byrns S."/>
            <person name="Bergsveinson J."/>
            <person name="Kusalik A."/>
            <person name="Ziola B."/>
        </authorList>
    </citation>
    <scope>NUCLEOTIDE SEQUENCE [LARGE SCALE GENOMIC DNA]</scope>
    <source>
        <strain evidence="3 4">ATCC BAA-344</strain>
    </source>
</reference>
<dbReference type="InterPro" id="IPR006976">
    <property type="entry name" value="VanZ-like"/>
</dbReference>
<name>G8PDZ6_PEDCP</name>
<feature type="transmembrane region" description="Helical" evidence="1">
    <location>
        <begin position="113"/>
        <end position="134"/>
    </location>
</feature>
<dbReference type="AlphaFoldDB" id="G8PDZ6"/>
<evidence type="ECO:0000313" key="3">
    <source>
        <dbReference type="EMBL" id="AEV95481.1"/>
    </source>
</evidence>
<proteinExistence type="predicted"/>
<dbReference type="Proteomes" id="UP000005444">
    <property type="component" value="Chromosome"/>
</dbReference>
<protein>
    <submittedName>
        <fullName evidence="3">VanZ like family protein</fullName>
    </submittedName>
</protein>
<keyword evidence="4" id="KW-1185">Reference proteome</keyword>
<dbReference type="STRING" id="701521.PECL_1249"/>
<feature type="transmembrane region" description="Helical" evidence="1">
    <location>
        <begin position="146"/>
        <end position="166"/>
    </location>
</feature>
<dbReference type="eggNOG" id="COG4767">
    <property type="taxonomic scope" value="Bacteria"/>
</dbReference>
<dbReference type="Pfam" id="PF04892">
    <property type="entry name" value="VanZ"/>
    <property type="match status" value="1"/>
</dbReference>
<dbReference type="PANTHER" id="PTHR36834">
    <property type="entry name" value="MEMBRANE PROTEIN-RELATED"/>
    <property type="match status" value="1"/>
</dbReference>
<feature type="transmembrane region" description="Helical" evidence="1">
    <location>
        <begin position="65"/>
        <end position="83"/>
    </location>
</feature>
<feature type="transmembrane region" description="Helical" evidence="1">
    <location>
        <begin position="32"/>
        <end position="53"/>
    </location>
</feature>
<dbReference type="PATRIC" id="fig|701521.8.peg.1161"/>